<dbReference type="Pfam" id="PF08282">
    <property type="entry name" value="Hydrolase_3"/>
    <property type="match status" value="1"/>
</dbReference>
<comment type="caution">
    <text evidence="1">The sequence shown here is derived from an EMBL/GenBank/DDBJ whole genome shotgun (WGS) entry which is preliminary data.</text>
</comment>
<evidence type="ECO:0000313" key="1">
    <source>
        <dbReference type="EMBL" id="KKU48440.1"/>
    </source>
</evidence>
<dbReference type="EMBL" id="LCNC01000015">
    <property type="protein sequence ID" value="KKU48440.1"/>
    <property type="molecule type" value="Genomic_DNA"/>
</dbReference>
<name>A0A0G1TSU4_9BACT</name>
<dbReference type="AlphaFoldDB" id="A0A0G1TSU4"/>
<gene>
    <name evidence="1" type="ORF">UX67_C0015G0017</name>
</gene>
<evidence type="ECO:0000313" key="2">
    <source>
        <dbReference type="Proteomes" id="UP000034831"/>
    </source>
</evidence>
<evidence type="ECO:0008006" key="3">
    <source>
        <dbReference type="Google" id="ProtNLM"/>
    </source>
</evidence>
<dbReference type="Gene3D" id="3.40.50.1000">
    <property type="entry name" value="HAD superfamily/HAD-like"/>
    <property type="match status" value="1"/>
</dbReference>
<organism evidence="1 2">
    <name type="scientific">Candidatus Woesebacteria bacterium GW2011_GWF2_46_8</name>
    <dbReference type="NCBI Taxonomy" id="1618604"/>
    <lineage>
        <taxon>Bacteria</taxon>
        <taxon>Candidatus Woeseibacteriota</taxon>
    </lineage>
</organism>
<dbReference type="InterPro" id="IPR036412">
    <property type="entry name" value="HAD-like_sf"/>
</dbReference>
<dbReference type="SUPFAM" id="SSF56784">
    <property type="entry name" value="HAD-like"/>
    <property type="match status" value="1"/>
</dbReference>
<reference evidence="1 2" key="1">
    <citation type="journal article" date="2015" name="Nature">
        <title>rRNA introns, odd ribosomes, and small enigmatic genomes across a large radiation of phyla.</title>
        <authorList>
            <person name="Brown C.T."/>
            <person name="Hug L.A."/>
            <person name="Thomas B.C."/>
            <person name="Sharon I."/>
            <person name="Castelle C.J."/>
            <person name="Singh A."/>
            <person name="Wilkins M.J."/>
            <person name="Williams K.H."/>
            <person name="Banfield J.F."/>
        </authorList>
    </citation>
    <scope>NUCLEOTIDE SEQUENCE [LARGE SCALE GENOMIC DNA]</scope>
</reference>
<proteinExistence type="predicted"/>
<dbReference type="InterPro" id="IPR023214">
    <property type="entry name" value="HAD_sf"/>
</dbReference>
<sequence>MRVVGASAAMGHAIDEVKKAAQITIGTSEEDGLAEYLEKLLV</sequence>
<protein>
    <recommendedName>
        <fullName evidence="3">Cof-like protein hydrolase</fullName>
    </recommendedName>
</protein>
<dbReference type="Proteomes" id="UP000034831">
    <property type="component" value="Unassembled WGS sequence"/>
</dbReference>
<accession>A0A0G1TSU4</accession>